<evidence type="ECO:0000256" key="1">
    <source>
        <dbReference type="SAM" id="Phobius"/>
    </source>
</evidence>
<sequence>MSFNDPSFLLNNRRTANEREADKLEWEYRQLQARSYYRWATALVVLTLIYIALPLGLEQWHWHVVIGSGVLITILAIMMMVKGALQNAIISLVFAAVILPGWVKVYPKVLQVAGDQINVIVKEWKRIL</sequence>
<organism evidence="2 3">
    <name type="scientific">Brevifollis gellanilyticus</name>
    <dbReference type="NCBI Taxonomy" id="748831"/>
    <lineage>
        <taxon>Bacteria</taxon>
        <taxon>Pseudomonadati</taxon>
        <taxon>Verrucomicrobiota</taxon>
        <taxon>Verrucomicrobiia</taxon>
        <taxon>Verrucomicrobiales</taxon>
        <taxon>Verrucomicrobiaceae</taxon>
    </lineage>
</organism>
<dbReference type="OrthoDB" id="508743at2"/>
<dbReference type="Proteomes" id="UP000321577">
    <property type="component" value="Unassembled WGS sequence"/>
</dbReference>
<proteinExistence type="predicted"/>
<feature type="transmembrane region" description="Helical" evidence="1">
    <location>
        <begin position="59"/>
        <end position="77"/>
    </location>
</feature>
<keyword evidence="3" id="KW-1185">Reference proteome</keyword>
<comment type="caution">
    <text evidence="2">The sequence shown here is derived from an EMBL/GenBank/DDBJ whole genome shotgun (WGS) entry which is preliminary data.</text>
</comment>
<feature type="transmembrane region" description="Helical" evidence="1">
    <location>
        <begin position="84"/>
        <end position="103"/>
    </location>
</feature>
<keyword evidence="1" id="KW-0812">Transmembrane</keyword>
<dbReference type="RefSeq" id="WP_146854271.1">
    <property type="nucleotide sequence ID" value="NZ_BKAG01000048.1"/>
</dbReference>
<protein>
    <submittedName>
        <fullName evidence="2">Uncharacterized protein</fullName>
    </submittedName>
</protein>
<keyword evidence="1" id="KW-0472">Membrane</keyword>
<evidence type="ECO:0000313" key="3">
    <source>
        <dbReference type="Proteomes" id="UP000321577"/>
    </source>
</evidence>
<gene>
    <name evidence="2" type="ORF">BGE01nite_46950</name>
</gene>
<reference evidence="2 3" key="1">
    <citation type="submission" date="2019-07" db="EMBL/GenBank/DDBJ databases">
        <title>Whole genome shotgun sequence of Brevifollis gellanilyticus NBRC 108608.</title>
        <authorList>
            <person name="Hosoyama A."/>
            <person name="Uohara A."/>
            <person name="Ohji S."/>
            <person name="Ichikawa N."/>
        </authorList>
    </citation>
    <scope>NUCLEOTIDE SEQUENCE [LARGE SCALE GENOMIC DNA]</scope>
    <source>
        <strain evidence="2 3">NBRC 108608</strain>
    </source>
</reference>
<accession>A0A512MF80</accession>
<dbReference type="EMBL" id="BKAG01000048">
    <property type="protein sequence ID" value="GEP45404.1"/>
    <property type="molecule type" value="Genomic_DNA"/>
</dbReference>
<evidence type="ECO:0000313" key="2">
    <source>
        <dbReference type="EMBL" id="GEP45404.1"/>
    </source>
</evidence>
<name>A0A512MF80_9BACT</name>
<dbReference type="AlphaFoldDB" id="A0A512MF80"/>
<feature type="transmembrane region" description="Helical" evidence="1">
    <location>
        <begin position="36"/>
        <end position="53"/>
    </location>
</feature>
<keyword evidence="1" id="KW-1133">Transmembrane helix</keyword>